<dbReference type="PROSITE" id="PS00463">
    <property type="entry name" value="ZN2_CY6_FUNGAL_1"/>
    <property type="match status" value="1"/>
</dbReference>
<dbReference type="CDD" id="cd12148">
    <property type="entry name" value="fungal_TF_MHR"/>
    <property type="match status" value="1"/>
</dbReference>
<accession>A0A430LAQ2</accession>
<dbReference type="InterPro" id="IPR050987">
    <property type="entry name" value="AtrR-like"/>
</dbReference>
<dbReference type="GO" id="GO:0000981">
    <property type="term" value="F:DNA-binding transcription factor activity, RNA polymerase II-specific"/>
    <property type="evidence" value="ECO:0007669"/>
    <property type="project" value="InterPro"/>
</dbReference>
<comment type="caution">
    <text evidence="5">The sequence shown here is derived from an EMBL/GenBank/DDBJ whole genome shotgun (WGS) entry which is preliminary data.</text>
</comment>
<dbReference type="Pfam" id="PF00172">
    <property type="entry name" value="Zn_clus"/>
    <property type="match status" value="1"/>
</dbReference>
<keyword evidence="1" id="KW-0479">Metal-binding</keyword>
<dbReference type="InterPro" id="IPR036864">
    <property type="entry name" value="Zn2-C6_fun-type_DNA-bd_sf"/>
</dbReference>
<evidence type="ECO:0000259" key="4">
    <source>
        <dbReference type="PROSITE" id="PS50048"/>
    </source>
</evidence>
<name>A0A430LAQ2_9HYPO</name>
<dbReference type="SUPFAM" id="SSF57701">
    <property type="entry name" value="Zn2/Cys6 DNA-binding domain"/>
    <property type="match status" value="1"/>
</dbReference>
<dbReference type="Proteomes" id="UP000287124">
    <property type="component" value="Unassembled WGS sequence"/>
</dbReference>
<organism evidence="5 6">
    <name type="scientific">Fusarium euwallaceae</name>
    <dbReference type="NCBI Taxonomy" id="1147111"/>
    <lineage>
        <taxon>Eukaryota</taxon>
        <taxon>Fungi</taxon>
        <taxon>Dikarya</taxon>
        <taxon>Ascomycota</taxon>
        <taxon>Pezizomycotina</taxon>
        <taxon>Sordariomycetes</taxon>
        <taxon>Hypocreomycetidae</taxon>
        <taxon>Hypocreales</taxon>
        <taxon>Nectriaceae</taxon>
        <taxon>Fusarium</taxon>
        <taxon>Fusarium solani species complex</taxon>
    </lineage>
</organism>
<dbReference type="Gene3D" id="4.10.240.10">
    <property type="entry name" value="Zn(2)-C6 fungal-type DNA-binding domain"/>
    <property type="match status" value="1"/>
</dbReference>
<dbReference type="PROSITE" id="PS50048">
    <property type="entry name" value="ZN2_CY6_FUNGAL_2"/>
    <property type="match status" value="1"/>
</dbReference>
<evidence type="ECO:0000256" key="3">
    <source>
        <dbReference type="SAM" id="MobiDB-lite"/>
    </source>
</evidence>
<dbReference type="SMART" id="SM00906">
    <property type="entry name" value="Fungal_trans"/>
    <property type="match status" value="1"/>
</dbReference>
<feature type="domain" description="Zn(2)-C6 fungal-type" evidence="4">
    <location>
        <begin position="41"/>
        <end position="70"/>
    </location>
</feature>
<keyword evidence="2" id="KW-0539">Nucleus</keyword>
<dbReference type="InterPro" id="IPR007219">
    <property type="entry name" value="XnlR_reg_dom"/>
</dbReference>
<feature type="region of interest" description="Disordered" evidence="3">
    <location>
        <begin position="112"/>
        <end position="162"/>
    </location>
</feature>
<keyword evidence="6" id="KW-1185">Reference proteome</keyword>
<reference evidence="5 6" key="1">
    <citation type="submission" date="2017-06" db="EMBL/GenBank/DDBJ databases">
        <title>Comparative genomic analysis of Ambrosia Fusariam Clade fungi.</title>
        <authorList>
            <person name="Stajich J.E."/>
            <person name="Carrillo J."/>
            <person name="Kijimoto T."/>
            <person name="Eskalen A."/>
            <person name="O'Donnell K."/>
            <person name="Kasson M."/>
        </authorList>
    </citation>
    <scope>NUCLEOTIDE SEQUENCE [LARGE SCALE GENOMIC DNA]</scope>
    <source>
        <strain evidence="5 6">UCR1854</strain>
    </source>
</reference>
<evidence type="ECO:0000313" key="5">
    <source>
        <dbReference type="EMBL" id="RTE72745.1"/>
    </source>
</evidence>
<dbReference type="GO" id="GO:0006351">
    <property type="term" value="P:DNA-templated transcription"/>
    <property type="evidence" value="ECO:0007669"/>
    <property type="project" value="InterPro"/>
</dbReference>
<dbReference type="PANTHER" id="PTHR46910">
    <property type="entry name" value="TRANSCRIPTION FACTOR PDR1"/>
    <property type="match status" value="1"/>
</dbReference>
<dbReference type="SMART" id="SM00066">
    <property type="entry name" value="GAL4"/>
    <property type="match status" value="1"/>
</dbReference>
<evidence type="ECO:0000313" key="6">
    <source>
        <dbReference type="Proteomes" id="UP000287124"/>
    </source>
</evidence>
<dbReference type="InterPro" id="IPR001138">
    <property type="entry name" value="Zn2Cys6_DnaBD"/>
</dbReference>
<evidence type="ECO:0000256" key="2">
    <source>
        <dbReference type="ARBA" id="ARBA00023242"/>
    </source>
</evidence>
<dbReference type="PANTHER" id="PTHR46910:SF5">
    <property type="entry name" value="ZN(II)2CYS6 TRANSCRIPTION FACTOR (EUROFUNG)"/>
    <property type="match status" value="1"/>
</dbReference>
<dbReference type="GO" id="GO:0008270">
    <property type="term" value="F:zinc ion binding"/>
    <property type="evidence" value="ECO:0007669"/>
    <property type="project" value="InterPro"/>
</dbReference>
<proteinExistence type="predicted"/>
<dbReference type="AlphaFoldDB" id="A0A430LAQ2"/>
<dbReference type="Pfam" id="PF04082">
    <property type="entry name" value="Fungal_trans"/>
    <property type="match status" value="1"/>
</dbReference>
<feature type="compositionally biased region" description="Polar residues" evidence="3">
    <location>
        <begin position="124"/>
        <end position="143"/>
    </location>
</feature>
<evidence type="ECO:0000256" key="1">
    <source>
        <dbReference type="ARBA" id="ARBA00022723"/>
    </source>
</evidence>
<sequence>MTSTPSEGLQTPADINHDTSYQQDHISQFEEHEGPILEKLACENCRQRKVKCDRVYPCTHCIKTKAQCIFPSGQKPRTKRQRVLISSIYENKIDRIVNRIEELNQTIQQLSLNQPGPKYHGTPLNPQTSQSAFRPTPASSEPTPSDPSFIGESPPYSSKPEYEGESSLFAHAVFATKFLQNSVSNNSSSEVALEMTSVLNALRGVIDAQKQQSDTVDNLYPHALPLPPGTSLRKLPMPSTEKALACLRMAQGGFMQTHQVPSADVSEDSTPIQILWLMDLQTIPQFTTHFIKVCSPGPVTEADLIIFYLGLYWLFCECANAVEDENLKQEYNEQGIICRGSLETVLSRLPFHMPATLEHVLAMCMASLYCIQRCKPSAAWNFICAASNLSQSLGFHSSMMLDQETTEIKSQKTRLFWCIYTTEKMLALRIGRSSTIRENDITVPSMSPEVLNDPFFSHSFFSQAFPIWIGMSTLQGRVYDEIYSPASLAQPASVRTARARALAAETKRLMEVEDDLQVKCEDQVARKLGDVLSQLCFRSERVTSLSMLTLIYRSIPPDKPGGSVFCDECIATARRAVREHEKCVEIFTSTEIQSNYFLLYVNWTLLQSPFIPFIVLFCHMIETSDSSDLSCLRDLVQTLEMVTEPSQYSMCQKQLSIFKALYDVAVKYFRVRAAATPEGMLDTRGTGSAGYGTPNPKLPSSAPQMGAFDQGVANGSGMLPLSSSGQPLDAVQGQIPMFGSRTNQFEPGEFDMGIDQPSAELATWFYANHHMMRMMEDP</sequence>
<gene>
    <name evidence="5" type="ORF">BHE90_012836</name>
</gene>
<dbReference type="GO" id="GO:0003677">
    <property type="term" value="F:DNA binding"/>
    <property type="evidence" value="ECO:0007669"/>
    <property type="project" value="InterPro"/>
</dbReference>
<dbReference type="EMBL" id="MIKF01000296">
    <property type="protein sequence ID" value="RTE72745.1"/>
    <property type="molecule type" value="Genomic_DNA"/>
</dbReference>
<protein>
    <recommendedName>
        <fullName evidence="4">Zn(2)-C6 fungal-type domain-containing protein</fullName>
    </recommendedName>
</protein>
<dbReference type="CDD" id="cd00067">
    <property type="entry name" value="GAL4"/>
    <property type="match status" value="1"/>
</dbReference>